<accession>A0A7L4ZFZ6</accession>
<dbReference type="OrthoDB" id="9815193at2"/>
<name>A0A7L4ZFZ6_9FLAO</name>
<organism evidence="1 2">
    <name type="scientific">Kordia antarctica</name>
    <dbReference type="NCBI Taxonomy" id="1218801"/>
    <lineage>
        <taxon>Bacteria</taxon>
        <taxon>Pseudomonadati</taxon>
        <taxon>Bacteroidota</taxon>
        <taxon>Flavobacteriia</taxon>
        <taxon>Flavobacteriales</taxon>
        <taxon>Flavobacteriaceae</taxon>
        <taxon>Kordia</taxon>
    </lineage>
</organism>
<dbReference type="InterPro" id="IPR046880">
    <property type="entry name" value="TPR-S"/>
</dbReference>
<dbReference type="Pfam" id="PF20308">
    <property type="entry name" value="TPR-S"/>
    <property type="match status" value="1"/>
</dbReference>
<evidence type="ECO:0000313" key="2">
    <source>
        <dbReference type="Proteomes" id="UP000464657"/>
    </source>
</evidence>
<evidence type="ECO:0008006" key="3">
    <source>
        <dbReference type="Google" id="ProtNLM"/>
    </source>
</evidence>
<dbReference type="Proteomes" id="UP000464657">
    <property type="component" value="Chromosome"/>
</dbReference>
<dbReference type="EMBL" id="CP019288">
    <property type="protein sequence ID" value="QHI35126.1"/>
    <property type="molecule type" value="Genomic_DNA"/>
</dbReference>
<proteinExistence type="predicted"/>
<dbReference type="KEGG" id="kan:IMCC3317_04720"/>
<dbReference type="RefSeq" id="WP_160127892.1">
    <property type="nucleotide sequence ID" value="NZ_CP019288.1"/>
</dbReference>
<sequence>MKKTCFVIIGFKTKTDFETGRKLNLDKTFENIIKPVFDDLDILCYRACDLEQAGVIDKKMYENILKADFVVADISTLNPNAIYELGVRHALKPNTTIVIAEDKLKIPFDVSHVFIHSYKHLGEDIGVTEAERFKAHLKQQVEKFIAKPEIDSPIYTFMPNLIPPSFTEDEIEEIKESIDKSHSTYDLVELAEKKKNEKKYKLAKDLLKEALINKPNDSFIIQLLALTTYKSKIPTEKEALTEAIGYLDQLNPKETTDPETLGLLGAIHKRLYEQDESLENLNKSLHYYERGFYVKQDYYNGINVAFLYVLKASLSEEKLDLYANYGQARKIWNEIITKWSSVVESDSFEDRGDKEWICFTLAEAYFGLNDTDNEHKYLEFGKEYMSGDFAIDSYLNQKEKQGNLLAKLHEKLYNMK</sequence>
<protein>
    <recommendedName>
        <fullName evidence="3">DUF4071 domain-containing protein</fullName>
    </recommendedName>
</protein>
<dbReference type="SUPFAM" id="SSF48452">
    <property type="entry name" value="TPR-like"/>
    <property type="match status" value="1"/>
</dbReference>
<gene>
    <name evidence="1" type="ORF">IMCC3317_04720</name>
</gene>
<dbReference type="AlphaFoldDB" id="A0A7L4ZFZ6"/>
<dbReference type="Gene3D" id="1.25.40.10">
    <property type="entry name" value="Tetratricopeptide repeat domain"/>
    <property type="match status" value="1"/>
</dbReference>
<keyword evidence="2" id="KW-1185">Reference proteome</keyword>
<evidence type="ECO:0000313" key="1">
    <source>
        <dbReference type="EMBL" id="QHI35126.1"/>
    </source>
</evidence>
<reference evidence="1 2" key="1">
    <citation type="journal article" date="2013" name="Int. J. Syst. Evol. Microbiol.">
        <title>Kordia antarctica sp. nov., isolated from Antarctic seawater.</title>
        <authorList>
            <person name="Baek K."/>
            <person name="Choi A."/>
            <person name="Kang I."/>
            <person name="Lee K."/>
            <person name="Cho J.C."/>
        </authorList>
    </citation>
    <scope>NUCLEOTIDE SEQUENCE [LARGE SCALE GENOMIC DNA]</scope>
    <source>
        <strain evidence="1 2">IMCC3317</strain>
    </source>
</reference>
<dbReference type="InterPro" id="IPR011990">
    <property type="entry name" value="TPR-like_helical_dom_sf"/>
</dbReference>